<reference evidence="7" key="1">
    <citation type="journal article" date="2020" name="mSystems">
        <title>Genome- and Community-Level Interaction Insights into Carbon Utilization and Element Cycling Functions of Hydrothermarchaeota in Hydrothermal Sediment.</title>
        <authorList>
            <person name="Zhou Z."/>
            <person name="Liu Y."/>
            <person name="Xu W."/>
            <person name="Pan J."/>
            <person name="Luo Z.H."/>
            <person name="Li M."/>
        </authorList>
    </citation>
    <scope>NUCLEOTIDE SEQUENCE [LARGE SCALE GENOMIC DNA]</scope>
    <source>
        <strain evidence="7">HyVt-365</strain>
    </source>
</reference>
<dbReference type="Gene3D" id="1.20.120.910">
    <property type="entry name" value="DksA, coiled-coil domain"/>
    <property type="match status" value="1"/>
</dbReference>
<dbReference type="PROSITE" id="PS51128">
    <property type="entry name" value="ZF_DKSA_2"/>
    <property type="match status" value="1"/>
</dbReference>
<dbReference type="SUPFAM" id="SSF57716">
    <property type="entry name" value="Glucocorticoid receptor-like (DNA-binding domain)"/>
    <property type="match status" value="1"/>
</dbReference>
<sequence>MVMVKSSPLKPKFLEEIKKRLLADKTELAQDIERLADEDPLMNPERTAESVPEFEEASSQMQGSERIAEEKKVLEKHLEETEESLKRIEEGSYGICKNCSNPIDQARLKANPQALSCLDCKSRLSQEQESA</sequence>
<keyword evidence="3" id="KW-0862">Zinc</keyword>
<keyword evidence="2" id="KW-0863">Zinc-finger</keyword>
<dbReference type="EMBL" id="DRHH01000019">
    <property type="protein sequence ID" value="HEB13880.1"/>
    <property type="molecule type" value="Genomic_DNA"/>
</dbReference>
<organism evidence="7">
    <name type="scientific">candidate division WWE3 bacterium</name>
    <dbReference type="NCBI Taxonomy" id="2053526"/>
    <lineage>
        <taxon>Bacteria</taxon>
        <taxon>Katanobacteria</taxon>
    </lineage>
</organism>
<evidence type="ECO:0000256" key="5">
    <source>
        <dbReference type="SAM" id="MobiDB-lite"/>
    </source>
</evidence>
<dbReference type="AlphaFoldDB" id="A0A7C1T2H4"/>
<protein>
    <recommendedName>
        <fullName evidence="6">Zinc finger DksA/TraR C4-type domain-containing protein</fullName>
    </recommendedName>
</protein>
<evidence type="ECO:0000256" key="1">
    <source>
        <dbReference type="ARBA" id="ARBA00022723"/>
    </source>
</evidence>
<keyword evidence="1" id="KW-0479">Metal-binding</keyword>
<feature type="domain" description="Zinc finger DksA/TraR C4-type" evidence="6">
    <location>
        <begin position="91"/>
        <end position="124"/>
    </location>
</feature>
<dbReference type="InterPro" id="IPR037187">
    <property type="entry name" value="DnaK_N"/>
</dbReference>
<feature type="zinc finger region" description="dksA C4-type" evidence="4">
    <location>
        <begin position="96"/>
        <end position="120"/>
    </location>
</feature>
<comment type="caution">
    <text evidence="7">The sequence shown here is derived from an EMBL/GenBank/DDBJ whole genome shotgun (WGS) entry which is preliminary data.</text>
</comment>
<evidence type="ECO:0000259" key="6">
    <source>
        <dbReference type="Pfam" id="PF01258"/>
    </source>
</evidence>
<evidence type="ECO:0000313" key="7">
    <source>
        <dbReference type="EMBL" id="HEB13880.1"/>
    </source>
</evidence>
<dbReference type="PANTHER" id="PTHR33823:SF4">
    <property type="entry name" value="GENERAL STRESS PROTEIN 16O"/>
    <property type="match status" value="1"/>
</dbReference>
<name>A0A7C1T2H4_UNCKA</name>
<dbReference type="SUPFAM" id="SSF109635">
    <property type="entry name" value="DnaK suppressor protein DksA, alpha-hairpin domain"/>
    <property type="match status" value="1"/>
</dbReference>
<evidence type="ECO:0000256" key="3">
    <source>
        <dbReference type="ARBA" id="ARBA00022833"/>
    </source>
</evidence>
<accession>A0A7C1T2H4</accession>
<dbReference type="Proteomes" id="UP000885744">
    <property type="component" value="Unassembled WGS sequence"/>
</dbReference>
<evidence type="ECO:0000256" key="2">
    <source>
        <dbReference type="ARBA" id="ARBA00022771"/>
    </source>
</evidence>
<dbReference type="GO" id="GO:0008270">
    <property type="term" value="F:zinc ion binding"/>
    <property type="evidence" value="ECO:0007669"/>
    <property type="project" value="UniProtKB-KW"/>
</dbReference>
<evidence type="ECO:0000256" key="4">
    <source>
        <dbReference type="PROSITE-ProRule" id="PRU00510"/>
    </source>
</evidence>
<dbReference type="InterPro" id="IPR000962">
    <property type="entry name" value="Znf_DskA_TraR"/>
</dbReference>
<proteinExistence type="predicted"/>
<gene>
    <name evidence="7" type="ORF">ENI09_00505</name>
</gene>
<feature type="region of interest" description="Disordered" evidence="5">
    <location>
        <begin position="36"/>
        <end position="67"/>
    </location>
</feature>
<dbReference type="Pfam" id="PF01258">
    <property type="entry name" value="zf-dskA_traR"/>
    <property type="match status" value="1"/>
</dbReference>
<dbReference type="PANTHER" id="PTHR33823">
    <property type="entry name" value="RNA POLYMERASE-BINDING TRANSCRIPTION FACTOR DKSA-RELATED"/>
    <property type="match status" value="1"/>
</dbReference>